<feature type="chain" id="PRO_5045388048" description="TonB-dependent receptor" evidence="1">
    <location>
        <begin position="20"/>
        <end position="174"/>
    </location>
</feature>
<proteinExistence type="predicted"/>
<dbReference type="EMBL" id="CP139558">
    <property type="protein sequence ID" value="WPU95923.1"/>
    <property type="molecule type" value="Genomic_DNA"/>
</dbReference>
<evidence type="ECO:0000256" key="1">
    <source>
        <dbReference type="SAM" id="SignalP"/>
    </source>
</evidence>
<protein>
    <recommendedName>
        <fullName evidence="4">TonB-dependent receptor</fullName>
    </recommendedName>
</protein>
<name>A0ABZ0TS21_9SPHI</name>
<dbReference type="RefSeq" id="WP_321565028.1">
    <property type="nucleotide sequence ID" value="NZ_CP139558.1"/>
</dbReference>
<sequence length="174" mass="19956">MKKLVLICCWVCAFNYVSAQTIDTLKKVADLESAVGENAVYVIDGKISDKKIDGLDPNDILNIDILKKDTTSTFEGVARHNTVIITTKGFAIFQYQKKLKSFSDEYKNYLKSNKGNDSKLVYLFDGRPLDEDDDKKIKFLYDIPQDKIQKVIFENVLYKNMLNNKNQILIIITK</sequence>
<evidence type="ECO:0000313" key="2">
    <source>
        <dbReference type="EMBL" id="WPU95923.1"/>
    </source>
</evidence>
<evidence type="ECO:0000313" key="3">
    <source>
        <dbReference type="Proteomes" id="UP001324380"/>
    </source>
</evidence>
<reference evidence="2 3" key="1">
    <citation type="submission" date="2023-11" db="EMBL/GenBank/DDBJ databases">
        <title>Analysis of the Genomes of Mucilaginibacter gossypii cycad 4 and M. sabulilitoris SNA2: microbes with the potential for plant growth promotion.</title>
        <authorList>
            <person name="Hirsch A.M."/>
            <person name="Humm E."/>
            <person name="Rubbi M."/>
            <person name="Del Vecchio G."/>
            <person name="Ha S.M."/>
            <person name="Pellegrini M."/>
            <person name="Gunsalus R.P."/>
        </authorList>
    </citation>
    <scope>NUCLEOTIDE SEQUENCE [LARGE SCALE GENOMIC DNA]</scope>
    <source>
        <strain evidence="2 3">SNA2</strain>
    </source>
</reference>
<gene>
    <name evidence="2" type="ORF">SNE25_10380</name>
</gene>
<evidence type="ECO:0008006" key="4">
    <source>
        <dbReference type="Google" id="ProtNLM"/>
    </source>
</evidence>
<organism evidence="2 3">
    <name type="scientific">Mucilaginibacter sabulilitoris</name>
    <dbReference type="NCBI Taxonomy" id="1173583"/>
    <lineage>
        <taxon>Bacteria</taxon>
        <taxon>Pseudomonadati</taxon>
        <taxon>Bacteroidota</taxon>
        <taxon>Sphingobacteriia</taxon>
        <taxon>Sphingobacteriales</taxon>
        <taxon>Sphingobacteriaceae</taxon>
        <taxon>Mucilaginibacter</taxon>
    </lineage>
</organism>
<keyword evidence="3" id="KW-1185">Reference proteome</keyword>
<accession>A0ABZ0TS21</accession>
<dbReference type="Proteomes" id="UP001324380">
    <property type="component" value="Chromosome"/>
</dbReference>
<feature type="signal peptide" evidence="1">
    <location>
        <begin position="1"/>
        <end position="19"/>
    </location>
</feature>
<keyword evidence="1" id="KW-0732">Signal</keyword>